<sequence length="116" mass="12999">MAEEAIVKFYTKVAHLLIGFVRNVISQIFLKAFLLLLPHPRLVVDGLAGVLWLYWSLHKAGPKTLPEVTERRDKTPKLKASSLVEGPTTVDDEEGVNQGLPAAEWTSPYVMYPTRI</sequence>
<gene>
    <name evidence="2" type="ORF">SEMRO_290_G109360.1</name>
</gene>
<evidence type="ECO:0000313" key="2">
    <source>
        <dbReference type="EMBL" id="CAB9507055.1"/>
    </source>
</evidence>
<evidence type="ECO:0000313" key="3">
    <source>
        <dbReference type="Proteomes" id="UP001153069"/>
    </source>
</evidence>
<protein>
    <submittedName>
        <fullName evidence="2">Uncharacterized protein</fullName>
    </submittedName>
</protein>
<dbReference type="EMBL" id="CAICTM010000289">
    <property type="protein sequence ID" value="CAB9507055.1"/>
    <property type="molecule type" value="Genomic_DNA"/>
</dbReference>
<dbReference type="Proteomes" id="UP001153069">
    <property type="component" value="Unassembled WGS sequence"/>
</dbReference>
<comment type="caution">
    <text evidence="2">The sequence shown here is derived from an EMBL/GenBank/DDBJ whole genome shotgun (WGS) entry which is preliminary data.</text>
</comment>
<evidence type="ECO:0000256" key="1">
    <source>
        <dbReference type="SAM" id="MobiDB-lite"/>
    </source>
</evidence>
<feature type="region of interest" description="Disordered" evidence="1">
    <location>
        <begin position="66"/>
        <end position="97"/>
    </location>
</feature>
<name>A0A9N8HC81_9STRA</name>
<proteinExistence type="predicted"/>
<keyword evidence="3" id="KW-1185">Reference proteome</keyword>
<reference evidence="2" key="1">
    <citation type="submission" date="2020-06" db="EMBL/GenBank/DDBJ databases">
        <authorList>
            <consortium name="Plant Systems Biology data submission"/>
        </authorList>
    </citation>
    <scope>NUCLEOTIDE SEQUENCE</scope>
    <source>
        <strain evidence="2">D6</strain>
    </source>
</reference>
<dbReference type="AlphaFoldDB" id="A0A9N8HC81"/>
<organism evidence="2 3">
    <name type="scientific">Seminavis robusta</name>
    <dbReference type="NCBI Taxonomy" id="568900"/>
    <lineage>
        <taxon>Eukaryota</taxon>
        <taxon>Sar</taxon>
        <taxon>Stramenopiles</taxon>
        <taxon>Ochrophyta</taxon>
        <taxon>Bacillariophyta</taxon>
        <taxon>Bacillariophyceae</taxon>
        <taxon>Bacillariophycidae</taxon>
        <taxon>Naviculales</taxon>
        <taxon>Naviculaceae</taxon>
        <taxon>Seminavis</taxon>
    </lineage>
</organism>
<accession>A0A9N8HC81</accession>